<dbReference type="InterPro" id="IPR036291">
    <property type="entry name" value="NAD(P)-bd_dom_sf"/>
</dbReference>
<organism evidence="1 2">
    <name type="scientific">Trichoderma harzianum</name>
    <name type="common">Hypocrea lixii</name>
    <dbReference type="NCBI Taxonomy" id="5544"/>
    <lineage>
        <taxon>Eukaryota</taxon>
        <taxon>Fungi</taxon>
        <taxon>Dikarya</taxon>
        <taxon>Ascomycota</taxon>
        <taxon>Pezizomycotina</taxon>
        <taxon>Sordariomycetes</taxon>
        <taxon>Hypocreomycetidae</taxon>
        <taxon>Hypocreales</taxon>
        <taxon>Hypocreaceae</taxon>
        <taxon>Trichoderma</taxon>
    </lineage>
</organism>
<sequence>MGLEKTHGKTFLALSPPITADDMAKAFTQVTGQPAIHEPISAEEFAEFAVPFVGPGFKEDAKQMMEWAAVMPGDKICYGAMDAHQDDSFEMLGLKASSFEDWLHRSGWTGPA</sequence>
<dbReference type="OrthoDB" id="3358371at2759"/>
<dbReference type="Gene3D" id="3.40.50.720">
    <property type="entry name" value="NAD(P)-binding Rossmann-like Domain"/>
    <property type="match status" value="1"/>
</dbReference>
<gene>
    <name evidence="1" type="ORF">THARTR1_02940</name>
</gene>
<evidence type="ECO:0008006" key="3">
    <source>
        <dbReference type="Google" id="ProtNLM"/>
    </source>
</evidence>
<reference evidence="1 2" key="1">
    <citation type="submission" date="2017-02" db="EMBL/GenBank/DDBJ databases">
        <title>Genomes of Trichoderma spp. with biocontrol activity.</title>
        <authorList>
            <person name="Gardiner D."/>
            <person name="Kazan K."/>
            <person name="Vos C."/>
            <person name="Harvey P."/>
        </authorList>
    </citation>
    <scope>NUCLEOTIDE SEQUENCE [LARGE SCALE GENOMIC DNA]</scope>
    <source>
        <strain evidence="1 2">Tr1</strain>
    </source>
</reference>
<proteinExistence type="predicted"/>
<comment type="caution">
    <text evidence="1">The sequence shown here is derived from an EMBL/GenBank/DDBJ whole genome shotgun (WGS) entry which is preliminary data.</text>
</comment>
<dbReference type="SUPFAM" id="SSF51735">
    <property type="entry name" value="NAD(P)-binding Rossmann-fold domains"/>
    <property type="match status" value="1"/>
</dbReference>
<dbReference type="Proteomes" id="UP000236290">
    <property type="component" value="Unassembled WGS sequence"/>
</dbReference>
<accession>A0A2K0UH37</accession>
<dbReference type="AlphaFoldDB" id="A0A2K0UH37"/>
<evidence type="ECO:0000313" key="2">
    <source>
        <dbReference type="Proteomes" id="UP000236290"/>
    </source>
</evidence>
<evidence type="ECO:0000313" key="1">
    <source>
        <dbReference type="EMBL" id="PNP57098.1"/>
    </source>
</evidence>
<dbReference type="EMBL" id="MTYI01000037">
    <property type="protein sequence ID" value="PNP57098.1"/>
    <property type="molecule type" value="Genomic_DNA"/>
</dbReference>
<protein>
    <recommendedName>
        <fullName evidence="3">NmrA-like domain-containing protein</fullName>
    </recommendedName>
</protein>
<name>A0A2K0UH37_TRIHA</name>